<feature type="domain" description="AP complex mu/sigma subunit" evidence="1">
    <location>
        <begin position="1"/>
        <end position="51"/>
    </location>
</feature>
<dbReference type="InterPro" id="IPR038564">
    <property type="entry name" value="Maf1_sf"/>
</dbReference>
<dbReference type="Pfam" id="PF09174">
    <property type="entry name" value="Maf1"/>
    <property type="match status" value="1"/>
</dbReference>
<dbReference type="AlphaFoldDB" id="A0AAN8EIN7"/>
<dbReference type="PANTHER" id="PTHR22504:SF0">
    <property type="entry name" value="REPRESSOR OF RNA POLYMERASE III TRANSCRIPTION MAF1 HOMOLOG"/>
    <property type="match status" value="1"/>
</dbReference>
<dbReference type="PANTHER" id="PTHR22504">
    <property type="entry name" value="REPRESSOR OF RNA POLYMERASE III TRANSCRIPTION MAF1"/>
    <property type="match status" value="1"/>
</dbReference>
<evidence type="ECO:0000259" key="1">
    <source>
        <dbReference type="Pfam" id="PF01217"/>
    </source>
</evidence>
<comment type="caution">
    <text evidence="2">The sequence shown here is derived from an EMBL/GenBank/DDBJ whole genome shotgun (WGS) entry which is preliminary data.</text>
</comment>
<keyword evidence="3" id="KW-1185">Reference proteome</keyword>
<dbReference type="InterPro" id="IPR011012">
    <property type="entry name" value="Longin-like_dom_sf"/>
</dbReference>
<dbReference type="Gene3D" id="3.30.450.60">
    <property type="match status" value="1"/>
</dbReference>
<dbReference type="Gene3D" id="3.40.1000.50">
    <property type="entry name" value="Repressor of RNA polymerase III transcription Maf1"/>
    <property type="match status" value="1"/>
</dbReference>
<dbReference type="FunFam" id="3.40.1000.50:FF:000004">
    <property type="entry name" value="Repressor of RNA polymerase III transcription MAF1"/>
    <property type="match status" value="1"/>
</dbReference>
<accession>A0AAN8EIN7</accession>
<dbReference type="SUPFAM" id="SSF64356">
    <property type="entry name" value="SNARE-like"/>
    <property type="match status" value="1"/>
</dbReference>
<evidence type="ECO:0000313" key="3">
    <source>
        <dbReference type="Proteomes" id="UP001316803"/>
    </source>
</evidence>
<proteinExistence type="predicted"/>
<dbReference type="Proteomes" id="UP001316803">
    <property type="component" value="Unassembled WGS sequence"/>
</dbReference>
<sequence>MDKYYGNVCELDIIFNFQKAYFILDELILAGEMQESSKKNVLRVIAQQDSLEDMEFVAHRDFDYVSSSLNFTTPDLYIQGGCDLYTTKAAGGDKKLYKNIESDLEAQYASNVQFSRSLSPPQKDAMAGTLNLDRKSPFGNLGVGSARRTYAYLIATLNASHPDYDFSMVLRPSDFKREKSLRMVMNDFDSTLYNLRPRAASSFMTKSILQPGAAYPPNSQALWGPNMWRLIDQQMSLKECTIYRYCPEEFDPFEDDEAGHMWSMNYFFFNKIRKRVCYIYLRGISILAQQGGPETPLRTPIKDKRDLDEASEGWLSPVTEGARKRAKYWFGDRDAVSVNDYAYNANSRLSTSQPVEFPESFSPPTRPVVDDNDQYVLSDEEIRSARSHSTLRGVSEEIVGHLDI</sequence>
<reference evidence="2 3" key="1">
    <citation type="submission" date="2022-12" db="EMBL/GenBank/DDBJ databases">
        <title>Genomic features and morphological characterization of a novel Knufia sp. strain isolated from spacecraft assembly facility.</title>
        <authorList>
            <person name="Teixeira M."/>
            <person name="Chander A.M."/>
            <person name="Stajich J.E."/>
            <person name="Venkateswaran K."/>
        </authorList>
    </citation>
    <scope>NUCLEOTIDE SEQUENCE [LARGE SCALE GENOMIC DNA]</scope>
    <source>
        <strain evidence="2 3">FJI-L2-BK-P2</strain>
    </source>
</reference>
<dbReference type="InterPro" id="IPR022775">
    <property type="entry name" value="AP_mu_sigma_su"/>
</dbReference>
<dbReference type="EMBL" id="JAKLMC020000005">
    <property type="protein sequence ID" value="KAK5956403.1"/>
    <property type="molecule type" value="Genomic_DNA"/>
</dbReference>
<dbReference type="GO" id="GO:0000994">
    <property type="term" value="F:RNA polymerase III core binding"/>
    <property type="evidence" value="ECO:0007669"/>
    <property type="project" value="TreeGrafter"/>
</dbReference>
<protein>
    <submittedName>
        <fullName evidence="2">RNA polymerase III-inhibiting protein maf1</fullName>
    </submittedName>
</protein>
<evidence type="ECO:0000313" key="2">
    <source>
        <dbReference type="EMBL" id="KAK5956403.1"/>
    </source>
</evidence>
<dbReference type="Pfam" id="PF01217">
    <property type="entry name" value="Clat_adaptor_s"/>
    <property type="match status" value="1"/>
</dbReference>
<dbReference type="GO" id="GO:0016480">
    <property type="term" value="P:negative regulation of transcription by RNA polymerase III"/>
    <property type="evidence" value="ECO:0007669"/>
    <property type="project" value="InterPro"/>
</dbReference>
<name>A0AAN8EIN7_9EURO</name>
<dbReference type="GO" id="GO:0005634">
    <property type="term" value="C:nucleus"/>
    <property type="evidence" value="ECO:0007669"/>
    <property type="project" value="TreeGrafter"/>
</dbReference>
<organism evidence="2 3">
    <name type="scientific">Knufia fluminis</name>
    <dbReference type="NCBI Taxonomy" id="191047"/>
    <lineage>
        <taxon>Eukaryota</taxon>
        <taxon>Fungi</taxon>
        <taxon>Dikarya</taxon>
        <taxon>Ascomycota</taxon>
        <taxon>Pezizomycotina</taxon>
        <taxon>Eurotiomycetes</taxon>
        <taxon>Chaetothyriomycetidae</taxon>
        <taxon>Chaetothyriales</taxon>
        <taxon>Trichomeriaceae</taxon>
        <taxon>Knufia</taxon>
    </lineage>
</organism>
<gene>
    <name evidence="2" type="primary">MAF1</name>
    <name evidence="2" type="ORF">OHC33_002980</name>
</gene>
<dbReference type="InterPro" id="IPR015257">
    <property type="entry name" value="Maf1"/>
</dbReference>